<dbReference type="AlphaFoldDB" id="A0AAV0YCZ8"/>
<evidence type="ECO:0000256" key="2">
    <source>
        <dbReference type="ARBA" id="ARBA00011738"/>
    </source>
</evidence>
<dbReference type="EMBL" id="OX451735">
    <property type="protein sequence ID" value="CAI8591778.1"/>
    <property type="molecule type" value="Genomic_DNA"/>
</dbReference>
<evidence type="ECO:0000313" key="14">
    <source>
        <dbReference type="EMBL" id="CAI8586456.1"/>
    </source>
</evidence>
<dbReference type="Proteomes" id="UP001157006">
    <property type="component" value="Unassembled WGS sequence"/>
</dbReference>
<dbReference type="EMBL" id="CATIWC010000594">
    <property type="protein sequence ID" value="CAI8583312.1"/>
    <property type="molecule type" value="Genomic_DNA"/>
</dbReference>
<keyword evidence="9" id="KW-0539">Nucleus</keyword>
<keyword evidence="18" id="KW-1185">Reference proteome</keyword>
<organism evidence="13 18">
    <name type="scientific">Vicia faba</name>
    <name type="common">Broad bean</name>
    <name type="synonym">Faba vulgaris</name>
    <dbReference type="NCBI Taxonomy" id="3906"/>
    <lineage>
        <taxon>Eukaryota</taxon>
        <taxon>Viridiplantae</taxon>
        <taxon>Streptophyta</taxon>
        <taxon>Embryophyta</taxon>
        <taxon>Tracheophyta</taxon>
        <taxon>Spermatophyta</taxon>
        <taxon>Magnoliopsida</taxon>
        <taxon>eudicotyledons</taxon>
        <taxon>Gunneridae</taxon>
        <taxon>Pentapetalae</taxon>
        <taxon>rosids</taxon>
        <taxon>fabids</taxon>
        <taxon>Fabales</taxon>
        <taxon>Fabaceae</taxon>
        <taxon>Papilionoideae</taxon>
        <taxon>50 kb inversion clade</taxon>
        <taxon>NPAAA clade</taxon>
        <taxon>Hologalegina</taxon>
        <taxon>IRL clade</taxon>
        <taxon>Fabeae</taxon>
        <taxon>Vicia</taxon>
    </lineage>
</organism>
<keyword evidence="7" id="KW-0238">DNA-binding</keyword>
<comment type="subcellular location">
    <subcellularLocation>
        <location evidence="1">Nucleus</location>
    </subcellularLocation>
</comment>
<evidence type="ECO:0000256" key="5">
    <source>
        <dbReference type="ARBA" id="ARBA00022833"/>
    </source>
</evidence>
<dbReference type="EMBL" id="OX451738">
    <property type="protein sequence ID" value="CAI8606090.1"/>
    <property type="molecule type" value="Genomic_DNA"/>
</dbReference>
<evidence type="ECO:0000256" key="7">
    <source>
        <dbReference type="ARBA" id="ARBA00023125"/>
    </source>
</evidence>
<evidence type="ECO:0000256" key="10">
    <source>
        <dbReference type="PROSITE-ProRule" id="PRU00027"/>
    </source>
</evidence>
<comment type="subunit">
    <text evidence="2">Homodimer.</text>
</comment>
<evidence type="ECO:0000256" key="6">
    <source>
        <dbReference type="ARBA" id="ARBA00023015"/>
    </source>
</evidence>
<evidence type="ECO:0000313" key="13">
    <source>
        <dbReference type="EMBL" id="CAI8583312.1"/>
    </source>
</evidence>
<dbReference type="SUPFAM" id="SSF53098">
    <property type="entry name" value="Ribonuclease H-like"/>
    <property type="match status" value="1"/>
</dbReference>
<proteinExistence type="predicted"/>
<feature type="domain" description="BED-type" evidence="12">
    <location>
        <begin position="37"/>
        <end position="91"/>
    </location>
</feature>
<dbReference type="PANTHER" id="PTHR46481">
    <property type="entry name" value="ZINC FINGER BED DOMAIN-CONTAINING PROTEIN 4"/>
    <property type="match status" value="1"/>
</dbReference>
<dbReference type="PANTHER" id="PTHR46481:SF7">
    <property type="entry name" value="ZINC FINGER BED DOMAIN-CONTAINING PROTEIN RICESLEEPER 2-LIKE"/>
    <property type="match status" value="1"/>
</dbReference>
<dbReference type="Pfam" id="PF02892">
    <property type="entry name" value="zf-BED"/>
    <property type="match status" value="1"/>
</dbReference>
<gene>
    <name evidence="16" type="ORF">VFH_I006800</name>
    <name evidence="14" type="ORF">VFH_I255480</name>
    <name evidence="15" type="ORF">VFH_I320960</name>
    <name evidence="17" type="ORF">VFH_III213240</name>
    <name evidence="13" type="ORF">VFH_U021760</name>
</gene>
<dbReference type="Proteomes" id="UP001157006">
    <property type="component" value="Chromosome 1L"/>
</dbReference>
<dbReference type="PROSITE" id="PS50808">
    <property type="entry name" value="ZF_BED"/>
    <property type="match status" value="1"/>
</dbReference>
<dbReference type="InterPro" id="IPR003656">
    <property type="entry name" value="Znf_BED"/>
</dbReference>
<dbReference type="EMBL" id="OX451736">
    <property type="protein sequence ID" value="CAI8587867.1"/>
    <property type="molecule type" value="Genomic_DNA"/>
</dbReference>
<feature type="compositionally biased region" description="Pro residues" evidence="11">
    <location>
        <begin position="19"/>
        <end position="31"/>
    </location>
</feature>
<dbReference type="InterPro" id="IPR052035">
    <property type="entry name" value="ZnF_BED_domain_contain"/>
</dbReference>
<dbReference type="InterPro" id="IPR008906">
    <property type="entry name" value="HATC_C_dom"/>
</dbReference>
<keyword evidence="3" id="KW-0479">Metal-binding</keyword>
<dbReference type="InterPro" id="IPR036236">
    <property type="entry name" value="Znf_C2H2_sf"/>
</dbReference>
<dbReference type="GO" id="GO:0008270">
    <property type="term" value="F:zinc ion binding"/>
    <property type="evidence" value="ECO:0007669"/>
    <property type="project" value="UniProtKB-KW"/>
</dbReference>
<evidence type="ECO:0000313" key="16">
    <source>
        <dbReference type="EMBL" id="CAI8591778.1"/>
    </source>
</evidence>
<evidence type="ECO:0000256" key="9">
    <source>
        <dbReference type="ARBA" id="ARBA00023242"/>
    </source>
</evidence>
<evidence type="ECO:0000256" key="3">
    <source>
        <dbReference type="ARBA" id="ARBA00022723"/>
    </source>
</evidence>
<dbReference type="InterPro" id="IPR025525">
    <property type="entry name" value="hAT-like_transposase_RNase-H"/>
</dbReference>
<dbReference type="GO" id="GO:0003677">
    <property type="term" value="F:DNA binding"/>
    <property type="evidence" value="ECO:0007669"/>
    <property type="project" value="UniProtKB-KW"/>
</dbReference>
<keyword evidence="4 10" id="KW-0863">Zinc-finger</keyword>
<evidence type="ECO:0000313" key="15">
    <source>
        <dbReference type="EMBL" id="CAI8587867.1"/>
    </source>
</evidence>
<sequence length="683" mass="78399">MTNVSYLPMYATSENTVSTPPPTVSNEMPPPHTKKRKNRSEAWNHFIISSEEEQKASCKYCDTKIKYNNGTSSMHAHLSRCLVYKRQRTSSSMTSAEEHVGSPLIVKFDQEAIRRAMVKMFINMEIPFRKVEHESFHEFMSLASPRFQICSRTTLARDVLKLWNTEKMILKNFLSLNCQRVCLTTDMWTSCQKLSYMCVTAHFIDNNWNLQKKILTFCQVTSHTGDAICETIEICLNNWGLNRVLSLTVDNASSNDVGVERLKRRLLSKNSLVMSGNHFHMRCCAHILNLIVKEGLKDIDDSVYRVRHAVWYARSSPARLAKFKACIDEESMDYKGLVSLDVETRWNSTYLMLVSASKHERTFEEFGFRNKRYVNELTKKGKGVPMKDDWKHINLIIPFLKLFYDATVHISGSSYLTSNIYMFEVLGIGKSIVDMCACDDEHLRSASQKMKKKYDKYWGSHEKLNMMLLIALVFDPRRKVRLVDWMVRRYYNKVDADALKETLESCLKSIYEEYCTGFMPPQDNPHESQVFGNVSHPYGTAEFYLSEGCDNADNELTTYLGEKLEHNMEINVLEWWKVNSGRYPILANIARDVLAIPISTVASESAFSTGERVLDPYRSSLTPTTVEALICTQDWLKGTSSSLITNKDFDILERLEQELLYTKDGASCSTSSTSVALEEDLTT</sequence>
<keyword evidence="6" id="KW-0805">Transcription regulation</keyword>
<evidence type="ECO:0000256" key="11">
    <source>
        <dbReference type="SAM" id="MobiDB-lite"/>
    </source>
</evidence>
<keyword evidence="5" id="KW-0862">Zinc</keyword>
<feature type="region of interest" description="Disordered" evidence="11">
    <location>
        <begin position="12"/>
        <end position="39"/>
    </location>
</feature>
<keyword evidence="8" id="KW-0804">Transcription</keyword>
<accession>A0AAV0YCZ8</accession>
<evidence type="ECO:0000256" key="8">
    <source>
        <dbReference type="ARBA" id="ARBA00023163"/>
    </source>
</evidence>
<evidence type="ECO:0000313" key="18">
    <source>
        <dbReference type="Proteomes" id="UP001157006"/>
    </source>
</evidence>
<evidence type="ECO:0000256" key="4">
    <source>
        <dbReference type="ARBA" id="ARBA00022771"/>
    </source>
</evidence>
<dbReference type="EMBL" id="OX451736">
    <property type="protein sequence ID" value="CAI8586456.1"/>
    <property type="molecule type" value="Genomic_DNA"/>
</dbReference>
<dbReference type="SUPFAM" id="SSF57667">
    <property type="entry name" value="beta-beta-alpha zinc fingers"/>
    <property type="match status" value="1"/>
</dbReference>
<evidence type="ECO:0000259" key="12">
    <source>
        <dbReference type="PROSITE" id="PS50808"/>
    </source>
</evidence>
<dbReference type="Pfam" id="PF14372">
    <property type="entry name" value="hAT-like_RNase-H"/>
    <property type="match status" value="1"/>
</dbReference>
<dbReference type="Proteomes" id="UP001157006">
    <property type="component" value="Chromosome 1S"/>
</dbReference>
<name>A0AAV0YCZ8_VICFA</name>
<dbReference type="GO" id="GO:0046983">
    <property type="term" value="F:protein dimerization activity"/>
    <property type="evidence" value="ECO:0007669"/>
    <property type="project" value="InterPro"/>
</dbReference>
<dbReference type="GO" id="GO:0005634">
    <property type="term" value="C:nucleus"/>
    <property type="evidence" value="ECO:0007669"/>
    <property type="project" value="UniProtKB-SubCell"/>
</dbReference>
<evidence type="ECO:0000256" key="1">
    <source>
        <dbReference type="ARBA" id="ARBA00004123"/>
    </source>
</evidence>
<protein>
    <recommendedName>
        <fullName evidence="12">BED-type domain-containing protein</fullName>
    </recommendedName>
</protein>
<reference evidence="13 18" key="1">
    <citation type="submission" date="2023-01" db="EMBL/GenBank/DDBJ databases">
        <authorList>
            <person name="Kreplak J."/>
        </authorList>
    </citation>
    <scope>NUCLEOTIDE SEQUENCE [LARGE SCALE GENOMIC DNA]</scope>
</reference>
<dbReference type="Pfam" id="PF05699">
    <property type="entry name" value="Dimer_Tnp_hAT"/>
    <property type="match status" value="1"/>
</dbReference>
<evidence type="ECO:0000313" key="17">
    <source>
        <dbReference type="EMBL" id="CAI8606090.1"/>
    </source>
</evidence>
<dbReference type="InterPro" id="IPR012337">
    <property type="entry name" value="RNaseH-like_sf"/>
</dbReference>
<dbReference type="SMART" id="SM00614">
    <property type="entry name" value="ZnF_BED"/>
    <property type="match status" value="1"/>
</dbReference>
<dbReference type="Proteomes" id="UP001157006">
    <property type="component" value="Chromosome 3"/>
</dbReference>